<dbReference type="Proteomes" id="UP001194580">
    <property type="component" value="Unassembled WGS sequence"/>
</dbReference>
<evidence type="ECO:0000256" key="2">
    <source>
        <dbReference type="SAM" id="MobiDB-lite"/>
    </source>
</evidence>
<evidence type="ECO:0000313" key="4">
    <source>
        <dbReference type="Proteomes" id="UP001194580"/>
    </source>
</evidence>
<dbReference type="EMBL" id="JAAAIL010002089">
    <property type="protein sequence ID" value="KAG0260716.1"/>
    <property type="molecule type" value="Genomic_DNA"/>
</dbReference>
<keyword evidence="1" id="KW-0175">Coiled coil</keyword>
<accession>A0AAD4D3K4</accession>
<feature type="compositionally biased region" description="Low complexity" evidence="2">
    <location>
        <begin position="48"/>
        <end position="71"/>
    </location>
</feature>
<keyword evidence="4" id="KW-1185">Reference proteome</keyword>
<evidence type="ECO:0000256" key="1">
    <source>
        <dbReference type="SAM" id="Coils"/>
    </source>
</evidence>
<comment type="caution">
    <text evidence="3">The sequence shown here is derived from an EMBL/GenBank/DDBJ whole genome shotgun (WGS) entry which is preliminary data.</text>
</comment>
<feature type="region of interest" description="Disordered" evidence="2">
    <location>
        <begin position="48"/>
        <end position="77"/>
    </location>
</feature>
<evidence type="ECO:0000313" key="3">
    <source>
        <dbReference type="EMBL" id="KAG0260716.1"/>
    </source>
</evidence>
<feature type="coiled-coil region" evidence="1">
    <location>
        <begin position="77"/>
        <end position="115"/>
    </location>
</feature>
<sequence>MDAFQSIQSSFAALISPTSATSTTTNNDNNIPVAETNQLLALTPSATATTPTTTMSSSSATAAQTAASHAQTNKDLQKSAKETLKALEQDYKQTIREAEKKCDKIRKEADKVFEQEKAIIKSQRDAKEKAAKEELGVVKGEAKDLHVHLVLQEVRNAILDLKTRNLLAAHAAAGSGVGELARANSVSSTLSGHQQQTSTSSSSSATQASAAAAAALKEEAEVKEWVEIAAEKLEMHMSKTQTRQRVLEEVASGALLRQYQAQQDAERKTQDLQRQIEHLQMLQLQHQQSLRRQVSGSGGGDENGGGRGVGEAPPAYVSVGVNENDYSRWSEIKK</sequence>
<proteinExistence type="predicted"/>
<dbReference type="AlphaFoldDB" id="A0AAD4D3K4"/>
<reference evidence="3" key="1">
    <citation type="journal article" date="2020" name="Fungal Divers.">
        <title>Resolving the Mortierellaceae phylogeny through synthesis of multi-gene phylogenetics and phylogenomics.</title>
        <authorList>
            <person name="Vandepol N."/>
            <person name="Liber J."/>
            <person name="Desiro A."/>
            <person name="Na H."/>
            <person name="Kennedy M."/>
            <person name="Barry K."/>
            <person name="Grigoriev I.V."/>
            <person name="Miller A.N."/>
            <person name="O'Donnell K."/>
            <person name="Stajich J.E."/>
            <person name="Bonito G."/>
        </authorList>
    </citation>
    <scope>NUCLEOTIDE SEQUENCE</scope>
    <source>
        <strain evidence="3">NRRL 28262</strain>
    </source>
</reference>
<protein>
    <submittedName>
        <fullName evidence="3">Uncharacterized protein</fullName>
    </submittedName>
</protein>
<organism evidence="3 4">
    <name type="scientific">Linnemannia exigua</name>
    <dbReference type="NCBI Taxonomy" id="604196"/>
    <lineage>
        <taxon>Eukaryota</taxon>
        <taxon>Fungi</taxon>
        <taxon>Fungi incertae sedis</taxon>
        <taxon>Mucoromycota</taxon>
        <taxon>Mortierellomycotina</taxon>
        <taxon>Mortierellomycetes</taxon>
        <taxon>Mortierellales</taxon>
        <taxon>Mortierellaceae</taxon>
        <taxon>Linnemannia</taxon>
    </lineage>
</organism>
<feature type="compositionally biased region" description="Gly residues" evidence="2">
    <location>
        <begin position="296"/>
        <end position="309"/>
    </location>
</feature>
<gene>
    <name evidence="3" type="ORF">BGZ95_004367</name>
</gene>
<name>A0AAD4D3K4_9FUNG</name>
<feature type="region of interest" description="Disordered" evidence="2">
    <location>
        <begin position="286"/>
        <end position="317"/>
    </location>
</feature>